<dbReference type="FunFam" id="1.10.510.10:FF:000432">
    <property type="entry name" value="mitogen-activated protein kinase kinase 3"/>
    <property type="match status" value="1"/>
</dbReference>
<sequence length="701" mass="79334">MSNTQKKINDMLDRLSQEKSPPSPSMRASGSGGLPPSRPNLSLGPMKGGGSPSMPRPKMLSFATRQNDNLETERKLKEIMKISGDLKIGGLLYKTDIKDMEDLEELGNGTCGHVVKMKHKPSGKIIAVKQMRRSGNADENKRIIMDIEVVLKSHDCKYIVQCFGCFITEAEVWICMELMDTCFDKLLKRFKQPVPEEVLGKVTVATVEALSYLKDKHGVIHRDVKPSNILLDSRGNVKLCDFGISGRLVDSMAKSRSAGCAAYMAPERIEPDPQNPDYDVRADVWSLGITLVELATGIFPYSDCNTDFEVLSKVIEEDPPALPQDKDFSPEFRSFVSRCLTKDKQQRPKYTQLKNHDFIKKYETVNNMNVGEWYVALTQRVEDVASNAPSRHTMASNPIRQFFTSHQWQQQASPSQTLTNGSQRVMPQKPAPPKVQAETRVPHVSRLATFQSAHHQRETHQPAAHQRIDPPFHQSTSPNTRSYSPFQAYQNHVASLKEQSTMEHKPLQCYSPLPPRRFADSPASSPYQHRRVVSESRWRSPNASPLPLRSQFQADEQPFGCGNTSPLILQRFYHQQKQQQMVKEAEESGKKRFASYIKLQLSGDRSGRSSRHQSPEPPPRLNRRSSGENQSPLALRRNFLETHTPNSPSLSRRYVSPTPPVPPPRRLSESTSVPGSPQHLRARFHYTPEPQRRLFRDNDLS</sequence>
<evidence type="ECO:0000256" key="6">
    <source>
        <dbReference type="ARBA" id="ARBA00022840"/>
    </source>
</evidence>
<feature type="compositionally biased region" description="Basic and acidic residues" evidence="13">
    <location>
        <begin position="455"/>
        <end position="470"/>
    </location>
</feature>
<name>A0AAV8VYK2_9CUCU</name>
<evidence type="ECO:0000256" key="8">
    <source>
        <dbReference type="ARBA" id="ARBA00038035"/>
    </source>
</evidence>
<dbReference type="GO" id="GO:0005524">
    <property type="term" value="F:ATP binding"/>
    <property type="evidence" value="ECO:0007669"/>
    <property type="project" value="UniProtKB-KW"/>
</dbReference>
<evidence type="ECO:0000313" key="16">
    <source>
        <dbReference type="Proteomes" id="UP001159042"/>
    </source>
</evidence>
<dbReference type="PANTHER" id="PTHR47238">
    <property type="entry name" value="MITOGEN-ACTIVATED PROTEIN KINASE KINASE 5"/>
    <property type="match status" value="1"/>
</dbReference>
<dbReference type="EC" id="2.7.12.2" evidence="9"/>
<organism evidence="15 16">
    <name type="scientific">Exocentrus adspersus</name>
    <dbReference type="NCBI Taxonomy" id="1586481"/>
    <lineage>
        <taxon>Eukaryota</taxon>
        <taxon>Metazoa</taxon>
        <taxon>Ecdysozoa</taxon>
        <taxon>Arthropoda</taxon>
        <taxon>Hexapoda</taxon>
        <taxon>Insecta</taxon>
        <taxon>Pterygota</taxon>
        <taxon>Neoptera</taxon>
        <taxon>Endopterygota</taxon>
        <taxon>Coleoptera</taxon>
        <taxon>Polyphaga</taxon>
        <taxon>Cucujiformia</taxon>
        <taxon>Chrysomeloidea</taxon>
        <taxon>Cerambycidae</taxon>
        <taxon>Lamiinae</taxon>
        <taxon>Acanthocinini</taxon>
        <taxon>Exocentrus</taxon>
    </lineage>
</organism>
<dbReference type="PANTHER" id="PTHR47238:SF2">
    <property type="entry name" value="DUAL SPECIFICITY MITOGEN-ACTIVATED PROTEIN KINASE KINASE HEMIPTEROUS"/>
    <property type="match status" value="1"/>
</dbReference>
<feature type="compositionally biased region" description="Basic and acidic residues" evidence="13">
    <location>
        <begin position="690"/>
        <end position="701"/>
    </location>
</feature>
<reference evidence="15 16" key="1">
    <citation type="journal article" date="2023" name="Insect Mol. Biol.">
        <title>Genome sequencing provides insights into the evolution of gene families encoding plant cell wall-degrading enzymes in longhorned beetles.</title>
        <authorList>
            <person name="Shin N.R."/>
            <person name="Okamura Y."/>
            <person name="Kirsch R."/>
            <person name="Pauchet Y."/>
        </authorList>
    </citation>
    <scope>NUCLEOTIDE SEQUENCE [LARGE SCALE GENOMIC DNA]</scope>
    <source>
        <strain evidence="15">EAD_L_NR</strain>
    </source>
</reference>
<dbReference type="FunFam" id="3.30.200.20:FF:000040">
    <property type="entry name" value="Dual specificity mitogen-activated protein kinase kinase"/>
    <property type="match status" value="1"/>
</dbReference>
<dbReference type="PROSITE" id="PS50011">
    <property type="entry name" value="PROTEIN_KINASE_DOM"/>
    <property type="match status" value="1"/>
</dbReference>
<dbReference type="Pfam" id="PF00069">
    <property type="entry name" value="Pkinase"/>
    <property type="match status" value="1"/>
</dbReference>
<dbReference type="GO" id="GO:0016477">
    <property type="term" value="P:cell migration"/>
    <property type="evidence" value="ECO:0007669"/>
    <property type="project" value="UniProtKB-ARBA"/>
</dbReference>
<keyword evidence="7" id="KW-0829">Tyrosine-protein kinase</keyword>
<dbReference type="EMBL" id="JANEYG010000021">
    <property type="protein sequence ID" value="KAJ8918951.1"/>
    <property type="molecule type" value="Genomic_DNA"/>
</dbReference>
<comment type="caution">
    <text evidence="15">The sequence shown here is derived from an EMBL/GenBank/DDBJ whole genome shotgun (WGS) entry which is preliminary data.</text>
</comment>
<evidence type="ECO:0000256" key="13">
    <source>
        <dbReference type="SAM" id="MobiDB-lite"/>
    </source>
</evidence>
<dbReference type="InterPro" id="IPR008271">
    <property type="entry name" value="Ser/Thr_kinase_AS"/>
</dbReference>
<evidence type="ECO:0000256" key="11">
    <source>
        <dbReference type="ARBA" id="ARBA00049299"/>
    </source>
</evidence>
<evidence type="ECO:0000256" key="12">
    <source>
        <dbReference type="ARBA" id="ARBA00051693"/>
    </source>
</evidence>
<evidence type="ECO:0000256" key="10">
    <source>
        <dbReference type="ARBA" id="ARBA00049014"/>
    </source>
</evidence>
<dbReference type="GO" id="GO:0004708">
    <property type="term" value="F:MAP kinase kinase activity"/>
    <property type="evidence" value="ECO:0007669"/>
    <property type="project" value="UniProtKB-EC"/>
</dbReference>
<comment type="catalytic activity">
    <reaction evidence="11">
        <text>L-threonyl-[protein] + ATP = O-phospho-L-threonyl-[protein] + ADP + H(+)</text>
        <dbReference type="Rhea" id="RHEA:46608"/>
        <dbReference type="Rhea" id="RHEA-COMP:11060"/>
        <dbReference type="Rhea" id="RHEA-COMP:11605"/>
        <dbReference type="ChEBI" id="CHEBI:15378"/>
        <dbReference type="ChEBI" id="CHEBI:30013"/>
        <dbReference type="ChEBI" id="CHEBI:30616"/>
        <dbReference type="ChEBI" id="CHEBI:61977"/>
        <dbReference type="ChEBI" id="CHEBI:456216"/>
        <dbReference type="EC" id="2.7.12.2"/>
    </reaction>
</comment>
<dbReference type="Proteomes" id="UP001159042">
    <property type="component" value="Unassembled WGS sequence"/>
</dbReference>
<dbReference type="InterPro" id="IPR000719">
    <property type="entry name" value="Prot_kinase_dom"/>
</dbReference>
<dbReference type="GO" id="GO:0006950">
    <property type="term" value="P:response to stress"/>
    <property type="evidence" value="ECO:0007669"/>
    <property type="project" value="UniProtKB-ARBA"/>
</dbReference>
<feature type="region of interest" description="Disordered" evidence="13">
    <location>
        <begin position="1"/>
        <end position="59"/>
    </location>
</feature>
<dbReference type="InterPro" id="IPR011009">
    <property type="entry name" value="Kinase-like_dom_sf"/>
</dbReference>
<dbReference type="SUPFAM" id="SSF56112">
    <property type="entry name" value="Protein kinase-like (PK-like)"/>
    <property type="match status" value="1"/>
</dbReference>
<feature type="compositionally biased region" description="Polar residues" evidence="13">
    <location>
        <begin position="641"/>
        <end position="650"/>
    </location>
</feature>
<dbReference type="GO" id="GO:0043068">
    <property type="term" value="P:positive regulation of programmed cell death"/>
    <property type="evidence" value="ECO:0007669"/>
    <property type="project" value="UniProtKB-ARBA"/>
</dbReference>
<keyword evidence="2" id="KW-0597">Phosphoprotein</keyword>
<dbReference type="Gene3D" id="1.10.510.10">
    <property type="entry name" value="Transferase(Phosphotransferase) domain 1"/>
    <property type="match status" value="1"/>
</dbReference>
<comment type="similarity">
    <text evidence="8">Belongs to the protein kinase superfamily. STE Ser/Thr protein kinase family. MAP kinase kinase subfamily.</text>
</comment>
<evidence type="ECO:0000256" key="2">
    <source>
        <dbReference type="ARBA" id="ARBA00022553"/>
    </source>
</evidence>
<keyword evidence="1" id="KW-0723">Serine/threonine-protein kinase</keyword>
<feature type="region of interest" description="Disordered" evidence="13">
    <location>
        <begin position="519"/>
        <end position="548"/>
    </location>
</feature>
<dbReference type="GO" id="GO:0030707">
    <property type="term" value="P:follicle cell of egg chamber development"/>
    <property type="evidence" value="ECO:0007669"/>
    <property type="project" value="UniProtKB-ARBA"/>
</dbReference>
<dbReference type="GO" id="GO:0004674">
    <property type="term" value="F:protein serine/threonine kinase activity"/>
    <property type="evidence" value="ECO:0007669"/>
    <property type="project" value="UniProtKB-KW"/>
</dbReference>
<keyword evidence="16" id="KW-1185">Reference proteome</keyword>
<keyword evidence="4" id="KW-0547">Nucleotide-binding</keyword>
<keyword evidence="3" id="KW-0808">Transferase</keyword>
<dbReference type="GO" id="GO:0010508">
    <property type="term" value="P:positive regulation of autophagy"/>
    <property type="evidence" value="ECO:0007669"/>
    <property type="project" value="UniProtKB-ARBA"/>
</dbReference>
<gene>
    <name evidence="15" type="ORF">NQ315_016853</name>
</gene>
<comment type="catalytic activity">
    <reaction evidence="10">
        <text>L-seryl-[protein] + ATP = O-phospho-L-seryl-[protein] + ADP + H(+)</text>
        <dbReference type="Rhea" id="RHEA:17989"/>
        <dbReference type="Rhea" id="RHEA-COMP:9863"/>
        <dbReference type="Rhea" id="RHEA-COMP:11604"/>
        <dbReference type="ChEBI" id="CHEBI:15378"/>
        <dbReference type="ChEBI" id="CHEBI:29999"/>
        <dbReference type="ChEBI" id="CHEBI:30616"/>
        <dbReference type="ChEBI" id="CHEBI:83421"/>
        <dbReference type="ChEBI" id="CHEBI:456216"/>
        <dbReference type="EC" id="2.7.12.2"/>
    </reaction>
</comment>
<evidence type="ECO:0000256" key="4">
    <source>
        <dbReference type="ARBA" id="ARBA00022741"/>
    </source>
</evidence>
<accession>A0AAV8VYK2</accession>
<evidence type="ECO:0000256" key="1">
    <source>
        <dbReference type="ARBA" id="ARBA00022527"/>
    </source>
</evidence>
<dbReference type="SMART" id="SM00220">
    <property type="entry name" value="S_TKc"/>
    <property type="match status" value="1"/>
</dbReference>
<feature type="compositionally biased region" description="Polar residues" evidence="13">
    <location>
        <begin position="473"/>
        <end position="484"/>
    </location>
</feature>
<protein>
    <recommendedName>
        <fullName evidence="9">mitogen-activated protein kinase kinase</fullName>
        <ecNumber evidence="9">2.7.12.2</ecNumber>
    </recommendedName>
</protein>
<dbReference type="GO" id="GO:0004713">
    <property type="term" value="F:protein tyrosine kinase activity"/>
    <property type="evidence" value="ECO:0007669"/>
    <property type="project" value="UniProtKB-KW"/>
</dbReference>
<dbReference type="GO" id="GO:0005829">
    <property type="term" value="C:cytosol"/>
    <property type="evidence" value="ECO:0007669"/>
    <property type="project" value="UniProtKB-ARBA"/>
</dbReference>
<feature type="compositionally biased region" description="Polar residues" evidence="13">
    <location>
        <begin position="405"/>
        <end position="425"/>
    </location>
</feature>
<proteinExistence type="inferred from homology"/>
<feature type="region of interest" description="Disordered" evidence="13">
    <location>
        <begin position="405"/>
        <end position="439"/>
    </location>
</feature>
<evidence type="ECO:0000256" key="7">
    <source>
        <dbReference type="ARBA" id="ARBA00023137"/>
    </source>
</evidence>
<evidence type="ECO:0000256" key="9">
    <source>
        <dbReference type="ARBA" id="ARBA00038999"/>
    </source>
</evidence>
<dbReference type="Gene3D" id="3.30.200.20">
    <property type="entry name" value="Phosphorylase Kinase, domain 1"/>
    <property type="match status" value="1"/>
</dbReference>
<comment type="catalytic activity">
    <reaction evidence="12">
        <text>L-tyrosyl-[protein] + ATP = O-phospho-L-tyrosyl-[protein] + ADP + H(+)</text>
        <dbReference type="Rhea" id="RHEA:10596"/>
        <dbReference type="Rhea" id="RHEA-COMP:10136"/>
        <dbReference type="Rhea" id="RHEA-COMP:20101"/>
        <dbReference type="ChEBI" id="CHEBI:15378"/>
        <dbReference type="ChEBI" id="CHEBI:30616"/>
        <dbReference type="ChEBI" id="CHEBI:46858"/>
        <dbReference type="ChEBI" id="CHEBI:61978"/>
        <dbReference type="ChEBI" id="CHEBI:456216"/>
        <dbReference type="EC" id="2.7.12.2"/>
    </reaction>
</comment>
<feature type="region of interest" description="Disordered" evidence="13">
    <location>
        <begin position="451"/>
        <end position="484"/>
    </location>
</feature>
<dbReference type="PROSITE" id="PS00108">
    <property type="entry name" value="PROTEIN_KINASE_ST"/>
    <property type="match status" value="1"/>
</dbReference>
<dbReference type="AlphaFoldDB" id="A0AAV8VYK2"/>
<dbReference type="InterPro" id="IPR052468">
    <property type="entry name" value="Dual_spec_MAPK_kinase"/>
</dbReference>
<keyword evidence="6" id="KW-0067">ATP-binding</keyword>
<dbReference type="CDD" id="cd06618">
    <property type="entry name" value="PKc_MKK7"/>
    <property type="match status" value="1"/>
</dbReference>
<dbReference type="GO" id="GO:0051239">
    <property type="term" value="P:regulation of multicellular organismal process"/>
    <property type="evidence" value="ECO:0007669"/>
    <property type="project" value="UniProtKB-ARBA"/>
</dbReference>
<feature type="domain" description="Protein kinase" evidence="14">
    <location>
        <begin position="100"/>
        <end position="359"/>
    </location>
</feature>
<keyword evidence="5" id="KW-0418">Kinase</keyword>
<evidence type="ECO:0000256" key="5">
    <source>
        <dbReference type="ARBA" id="ARBA00022777"/>
    </source>
</evidence>
<evidence type="ECO:0000259" key="14">
    <source>
        <dbReference type="PROSITE" id="PS50011"/>
    </source>
</evidence>
<feature type="region of interest" description="Disordered" evidence="13">
    <location>
        <begin position="601"/>
        <end position="701"/>
    </location>
</feature>
<feature type="compositionally biased region" description="Basic and acidic residues" evidence="13">
    <location>
        <begin position="7"/>
        <end position="17"/>
    </location>
</feature>
<evidence type="ECO:0000313" key="15">
    <source>
        <dbReference type="EMBL" id="KAJ8918951.1"/>
    </source>
</evidence>
<evidence type="ECO:0000256" key="3">
    <source>
        <dbReference type="ARBA" id="ARBA00022679"/>
    </source>
</evidence>